<evidence type="ECO:0000259" key="1">
    <source>
        <dbReference type="PROSITE" id="PS51819"/>
    </source>
</evidence>
<dbReference type="OrthoDB" id="9798430at2"/>
<dbReference type="EMBL" id="FWFZ01000003">
    <property type="protein sequence ID" value="SLN28449.1"/>
    <property type="molecule type" value="Genomic_DNA"/>
</dbReference>
<sequence>MKIDAVAVTSSDMERSIAFYSAVGFDFTGADPAANHLEPATPDGACRLMIDRADFMERLSGMAPRPASHAGFALLCDTPAEVDARVEAVRTAGFVVVTEPWDAFWGQRYASVADPDGYLVDLFAPLAG</sequence>
<organism evidence="2 3">
    <name type="scientific">Roseisalinus antarcticus</name>
    <dbReference type="NCBI Taxonomy" id="254357"/>
    <lineage>
        <taxon>Bacteria</taxon>
        <taxon>Pseudomonadati</taxon>
        <taxon>Pseudomonadota</taxon>
        <taxon>Alphaproteobacteria</taxon>
        <taxon>Rhodobacterales</taxon>
        <taxon>Roseobacteraceae</taxon>
        <taxon>Roseisalinus</taxon>
    </lineage>
</organism>
<name>A0A1Y5RZC1_9RHOB</name>
<dbReference type="InterPro" id="IPR037523">
    <property type="entry name" value="VOC_core"/>
</dbReference>
<gene>
    <name evidence="2" type="ORF">ROA7023_00969</name>
</gene>
<dbReference type="SUPFAM" id="SSF54593">
    <property type="entry name" value="Glyoxalase/Bleomycin resistance protein/Dihydroxybiphenyl dioxygenase"/>
    <property type="match status" value="1"/>
</dbReference>
<dbReference type="InterPro" id="IPR029068">
    <property type="entry name" value="Glyas_Bleomycin-R_OHBP_Dase"/>
</dbReference>
<proteinExistence type="predicted"/>
<evidence type="ECO:0000313" key="2">
    <source>
        <dbReference type="EMBL" id="SLN28449.1"/>
    </source>
</evidence>
<dbReference type="RefSeq" id="WP_085877879.1">
    <property type="nucleotide sequence ID" value="NZ_FWFZ01000003.1"/>
</dbReference>
<accession>A0A1Y5RZC1</accession>
<dbReference type="AlphaFoldDB" id="A0A1Y5RZC1"/>
<dbReference type="PANTHER" id="PTHR36503">
    <property type="entry name" value="BLR2520 PROTEIN"/>
    <property type="match status" value="1"/>
</dbReference>
<dbReference type="Pfam" id="PF00903">
    <property type="entry name" value="Glyoxalase"/>
    <property type="match status" value="1"/>
</dbReference>
<dbReference type="InterPro" id="IPR004360">
    <property type="entry name" value="Glyas_Fos-R_dOase_dom"/>
</dbReference>
<dbReference type="Gene3D" id="3.10.180.10">
    <property type="entry name" value="2,3-Dihydroxybiphenyl 1,2-Dioxygenase, domain 1"/>
    <property type="match status" value="1"/>
</dbReference>
<protein>
    <submittedName>
        <fullName evidence="2">Glyoxalase-like domain protein</fullName>
    </submittedName>
</protein>
<dbReference type="PROSITE" id="PS51819">
    <property type="entry name" value="VOC"/>
    <property type="match status" value="1"/>
</dbReference>
<dbReference type="Proteomes" id="UP000193900">
    <property type="component" value="Unassembled WGS sequence"/>
</dbReference>
<evidence type="ECO:0000313" key="3">
    <source>
        <dbReference type="Proteomes" id="UP000193900"/>
    </source>
</evidence>
<keyword evidence="3" id="KW-1185">Reference proteome</keyword>
<dbReference type="PANTHER" id="PTHR36503:SF3">
    <property type="entry name" value="BLR0126 PROTEIN"/>
    <property type="match status" value="1"/>
</dbReference>
<reference evidence="2 3" key="1">
    <citation type="submission" date="2017-03" db="EMBL/GenBank/DDBJ databases">
        <authorList>
            <person name="Afonso C.L."/>
            <person name="Miller P.J."/>
            <person name="Scott M.A."/>
            <person name="Spackman E."/>
            <person name="Goraichik I."/>
            <person name="Dimitrov K.M."/>
            <person name="Suarez D.L."/>
            <person name="Swayne D.E."/>
        </authorList>
    </citation>
    <scope>NUCLEOTIDE SEQUENCE [LARGE SCALE GENOMIC DNA]</scope>
    <source>
        <strain evidence="2 3">CECT 7023</strain>
    </source>
</reference>
<feature type="domain" description="VOC" evidence="1">
    <location>
        <begin position="2"/>
        <end position="125"/>
    </location>
</feature>